<dbReference type="Proteomes" id="UP000177594">
    <property type="component" value="Unassembled WGS sequence"/>
</dbReference>
<comment type="subcellular location">
    <subcellularLocation>
        <location evidence="6 7">Cytoplasm</location>
    </subcellularLocation>
</comment>
<evidence type="ECO:0000256" key="4">
    <source>
        <dbReference type="ARBA" id="ARBA00023152"/>
    </source>
</evidence>
<comment type="pathway">
    <text evidence="6 7">Carbohydrate biosynthesis; gluconeogenesis.</text>
</comment>
<gene>
    <name evidence="6" type="primary">tpiA</name>
    <name evidence="8" type="ORF">A2817_01430</name>
</gene>
<feature type="binding site" evidence="6">
    <location>
        <position position="175"/>
    </location>
    <ligand>
        <name>substrate</name>
    </ligand>
</feature>
<dbReference type="PANTHER" id="PTHR21139:SF42">
    <property type="entry name" value="TRIOSEPHOSPHATE ISOMERASE"/>
    <property type="match status" value="1"/>
</dbReference>
<keyword evidence="5 6" id="KW-0413">Isomerase</keyword>
<accession>A0A1F8E8L1</accession>
<dbReference type="PROSITE" id="PS51440">
    <property type="entry name" value="TIM_2"/>
    <property type="match status" value="1"/>
</dbReference>
<dbReference type="NCBIfam" id="TIGR00419">
    <property type="entry name" value="tim"/>
    <property type="match status" value="1"/>
</dbReference>
<sequence length="253" mass="28264">MSKIIIANWKMYLSHEQALSVSKALVVFSKRVSADKKIVICPSYISFKDVVDIFRDSRVSIGAQDIFWEERGAYTGEISALDIKMLGGEYVLLGHSERRKNFNETNKMIHDKTRICLENGLIPVLCIGEDWEQKKNGQRDYVLIQQLNEVLEGISVSDSNKIIIAYEPVWAISAGGGVHASPEEVNYVQKVIRQVLLDLYDNFIINDVFKIIYGGSVTPENVKEYTDIQNISGVLVGGASVNADTFNKLIGAT</sequence>
<feature type="active site" description="Proton acceptor" evidence="6">
    <location>
        <position position="167"/>
    </location>
</feature>
<evidence type="ECO:0000313" key="9">
    <source>
        <dbReference type="Proteomes" id="UP000177594"/>
    </source>
</evidence>
<dbReference type="GO" id="GO:0006094">
    <property type="term" value="P:gluconeogenesis"/>
    <property type="evidence" value="ECO:0007669"/>
    <property type="project" value="UniProtKB-UniRule"/>
</dbReference>
<dbReference type="GO" id="GO:0019563">
    <property type="term" value="P:glycerol catabolic process"/>
    <property type="evidence" value="ECO:0007669"/>
    <property type="project" value="TreeGrafter"/>
</dbReference>
<dbReference type="InterPro" id="IPR013785">
    <property type="entry name" value="Aldolase_TIM"/>
</dbReference>
<dbReference type="AlphaFoldDB" id="A0A1F8E8L1"/>
<feature type="binding site" evidence="6">
    <location>
        <position position="216"/>
    </location>
    <ligand>
        <name>substrate</name>
    </ligand>
</feature>
<comment type="subunit">
    <text evidence="6 7">Homodimer.</text>
</comment>
<evidence type="ECO:0000256" key="3">
    <source>
        <dbReference type="ARBA" id="ARBA00022490"/>
    </source>
</evidence>
<keyword evidence="4 6" id="KW-0324">Glycolysis</keyword>
<dbReference type="GO" id="GO:0046166">
    <property type="term" value="P:glyceraldehyde-3-phosphate biosynthetic process"/>
    <property type="evidence" value="ECO:0007669"/>
    <property type="project" value="TreeGrafter"/>
</dbReference>
<evidence type="ECO:0000256" key="7">
    <source>
        <dbReference type="RuleBase" id="RU363013"/>
    </source>
</evidence>
<dbReference type="Gene3D" id="3.20.20.70">
    <property type="entry name" value="Aldolase class I"/>
    <property type="match status" value="1"/>
</dbReference>
<feature type="active site" description="Electrophile" evidence="6">
    <location>
        <position position="95"/>
    </location>
</feature>
<keyword evidence="3 6" id="KW-0963">Cytoplasm</keyword>
<evidence type="ECO:0000256" key="5">
    <source>
        <dbReference type="ARBA" id="ARBA00023235"/>
    </source>
</evidence>
<comment type="similarity">
    <text evidence="1 6 7">Belongs to the triosephosphate isomerase family.</text>
</comment>
<dbReference type="UniPathway" id="UPA00109">
    <property type="reaction ID" value="UER00189"/>
</dbReference>
<dbReference type="CDD" id="cd00311">
    <property type="entry name" value="TIM"/>
    <property type="match status" value="1"/>
</dbReference>
<dbReference type="HAMAP" id="MF_00147_B">
    <property type="entry name" value="TIM_B"/>
    <property type="match status" value="1"/>
</dbReference>
<comment type="function">
    <text evidence="6">Involved in the gluconeogenesis. Catalyzes stereospecifically the conversion of dihydroxyacetone phosphate (DHAP) to D-glyceraldehyde-3-phosphate (G3P).</text>
</comment>
<evidence type="ECO:0000313" key="8">
    <source>
        <dbReference type="EMBL" id="OGM97216.1"/>
    </source>
</evidence>
<evidence type="ECO:0000256" key="2">
    <source>
        <dbReference type="ARBA" id="ARBA00022432"/>
    </source>
</evidence>
<dbReference type="GO" id="GO:0004807">
    <property type="term" value="F:triose-phosphate isomerase activity"/>
    <property type="evidence" value="ECO:0007669"/>
    <property type="project" value="UniProtKB-UniRule"/>
</dbReference>
<feature type="binding site" evidence="6">
    <location>
        <begin position="8"/>
        <end position="10"/>
    </location>
    <ligand>
        <name>substrate</name>
    </ligand>
</feature>
<evidence type="ECO:0000256" key="6">
    <source>
        <dbReference type="HAMAP-Rule" id="MF_00147"/>
    </source>
</evidence>
<dbReference type="InterPro" id="IPR035990">
    <property type="entry name" value="TIM_sf"/>
</dbReference>
<keyword evidence="2 6" id="KW-0312">Gluconeogenesis</keyword>
<comment type="pathway">
    <text evidence="6 7">Carbohydrate degradation; glycolysis; D-glyceraldehyde 3-phosphate from glycerone phosphate: step 1/1.</text>
</comment>
<dbReference type="PANTHER" id="PTHR21139">
    <property type="entry name" value="TRIOSEPHOSPHATE ISOMERASE"/>
    <property type="match status" value="1"/>
</dbReference>
<dbReference type="UniPathway" id="UPA00138"/>
<comment type="catalytic activity">
    <reaction evidence="6 7">
        <text>D-glyceraldehyde 3-phosphate = dihydroxyacetone phosphate</text>
        <dbReference type="Rhea" id="RHEA:18585"/>
        <dbReference type="ChEBI" id="CHEBI:57642"/>
        <dbReference type="ChEBI" id="CHEBI:59776"/>
        <dbReference type="EC" id="5.3.1.1"/>
    </reaction>
</comment>
<dbReference type="GO" id="GO:0005829">
    <property type="term" value="C:cytosol"/>
    <property type="evidence" value="ECO:0007669"/>
    <property type="project" value="TreeGrafter"/>
</dbReference>
<dbReference type="GO" id="GO:0006096">
    <property type="term" value="P:glycolytic process"/>
    <property type="evidence" value="ECO:0007669"/>
    <property type="project" value="UniProtKB-UniRule"/>
</dbReference>
<feature type="binding site" evidence="6">
    <location>
        <begin position="237"/>
        <end position="238"/>
    </location>
    <ligand>
        <name>substrate</name>
    </ligand>
</feature>
<comment type="caution">
    <text evidence="8">The sequence shown here is derived from an EMBL/GenBank/DDBJ whole genome shotgun (WGS) entry which is preliminary data.</text>
</comment>
<dbReference type="InterPro" id="IPR000652">
    <property type="entry name" value="Triosephosphate_isomerase"/>
</dbReference>
<dbReference type="InterPro" id="IPR022896">
    <property type="entry name" value="TrioseP_Isoase_bac/euk"/>
</dbReference>
<dbReference type="EMBL" id="MGIZ01000057">
    <property type="protein sequence ID" value="OGM97216.1"/>
    <property type="molecule type" value="Genomic_DNA"/>
</dbReference>
<organism evidence="8 9">
    <name type="scientific">Candidatus Yanofskybacteria bacterium RIFCSPHIGHO2_01_FULL_39_8b</name>
    <dbReference type="NCBI Taxonomy" id="1802659"/>
    <lineage>
        <taxon>Bacteria</taxon>
        <taxon>Candidatus Yanofskyibacteriota</taxon>
    </lineage>
</organism>
<evidence type="ECO:0000256" key="1">
    <source>
        <dbReference type="ARBA" id="ARBA00007422"/>
    </source>
</evidence>
<reference evidence="8 9" key="1">
    <citation type="journal article" date="2016" name="Nat. Commun.">
        <title>Thousands of microbial genomes shed light on interconnected biogeochemical processes in an aquifer system.</title>
        <authorList>
            <person name="Anantharaman K."/>
            <person name="Brown C.T."/>
            <person name="Hug L.A."/>
            <person name="Sharon I."/>
            <person name="Castelle C.J."/>
            <person name="Probst A.J."/>
            <person name="Thomas B.C."/>
            <person name="Singh A."/>
            <person name="Wilkins M.J."/>
            <person name="Karaoz U."/>
            <person name="Brodie E.L."/>
            <person name="Williams K.H."/>
            <person name="Hubbard S.S."/>
            <person name="Banfield J.F."/>
        </authorList>
    </citation>
    <scope>NUCLEOTIDE SEQUENCE [LARGE SCALE GENOMIC DNA]</scope>
</reference>
<name>A0A1F8E8L1_9BACT</name>
<dbReference type="SUPFAM" id="SSF51351">
    <property type="entry name" value="Triosephosphate isomerase (TIM)"/>
    <property type="match status" value="1"/>
</dbReference>
<protein>
    <recommendedName>
        <fullName evidence="6 7">Triosephosphate isomerase</fullName>
        <shortName evidence="6">TIM</shortName>
        <shortName evidence="6">TPI</shortName>
        <ecNumber evidence="6 7">5.3.1.1</ecNumber>
    </recommendedName>
    <alternativeName>
        <fullName evidence="6">Triose-phosphate isomerase</fullName>
    </alternativeName>
</protein>
<dbReference type="Pfam" id="PF00121">
    <property type="entry name" value="TIM"/>
    <property type="match status" value="1"/>
</dbReference>
<dbReference type="EC" id="5.3.1.1" evidence="6 7"/>
<proteinExistence type="inferred from homology"/>